<gene>
    <name evidence="10" type="primary">LOC104597113</name>
</gene>
<keyword evidence="4" id="KW-0862">Zinc</keyword>
<evidence type="ECO:0000256" key="8">
    <source>
        <dbReference type="SAM" id="MobiDB-lite"/>
    </source>
</evidence>
<feature type="compositionally biased region" description="Polar residues" evidence="8">
    <location>
        <begin position="179"/>
        <end position="190"/>
    </location>
</feature>
<name>A0A1U8A611_NELNU</name>
<feature type="region of interest" description="Disordered" evidence="8">
    <location>
        <begin position="75"/>
        <end position="102"/>
    </location>
</feature>
<dbReference type="Proteomes" id="UP000189703">
    <property type="component" value="Unplaced"/>
</dbReference>
<keyword evidence="2" id="KW-0479">Metal-binding</keyword>
<feature type="region of interest" description="Disordered" evidence="8">
    <location>
        <begin position="1"/>
        <end position="29"/>
    </location>
</feature>
<feature type="compositionally biased region" description="Basic and acidic residues" evidence="8">
    <location>
        <begin position="119"/>
        <end position="128"/>
    </location>
</feature>
<dbReference type="SUPFAM" id="SSF57667">
    <property type="entry name" value="beta-beta-alpha zinc fingers"/>
    <property type="match status" value="1"/>
</dbReference>
<evidence type="ECO:0000256" key="7">
    <source>
        <dbReference type="ARBA" id="ARBA00023242"/>
    </source>
</evidence>
<evidence type="ECO:0000256" key="1">
    <source>
        <dbReference type="ARBA" id="ARBA00004123"/>
    </source>
</evidence>
<dbReference type="PROSITE" id="PS50157">
    <property type="entry name" value="ZINC_FINGER_C2H2_2"/>
    <property type="match status" value="1"/>
</dbReference>
<feature type="compositionally biased region" description="Polar residues" evidence="8">
    <location>
        <begin position="79"/>
        <end position="88"/>
    </location>
</feature>
<dbReference type="Gene3D" id="3.30.160.60">
    <property type="entry name" value="Classic Zinc Finger"/>
    <property type="match status" value="1"/>
</dbReference>
<dbReference type="KEGG" id="nnu:104597113"/>
<dbReference type="OMA" id="TSRSYEC"/>
<keyword evidence="9" id="KW-1185">Reference proteome</keyword>
<organism evidence="9 10">
    <name type="scientific">Nelumbo nucifera</name>
    <name type="common">Sacred lotus</name>
    <dbReference type="NCBI Taxonomy" id="4432"/>
    <lineage>
        <taxon>Eukaryota</taxon>
        <taxon>Viridiplantae</taxon>
        <taxon>Streptophyta</taxon>
        <taxon>Embryophyta</taxon>
        <taxon>Tracheophyta</taxon>
        <taxon>Spermatophyta</taxon>
        <taxon>Magnoliopsida</taxon>
        <taxon>Proteales</taxon>
        <taxon>Nelumbonaceae</taxon>
        <taxon>Nelumbo</taxon>
    </lineage>
</organism>
<keyword evidence="3" id="KW-0863">Zinc-finger</keyword>
<dbReference type="eggNOG" id="ENOG502S768">
    <property type="taxonomic scope" value="Eukaryota"/>
</dbReference>
<dbReference type="InterPro" id="IPR013087">
    <property type="entry name" value="Znf_C2H2_type"/>
</dbReference>
<evidence type="ECO:0000256" key="5">
    <source>
        <dbReference type="ARBA" id="ARBA00023015"/>
    </source>
</evidence>
<dbReference type="PANTHER" id="PTHR45801:SF117">
    <property type="entry name" value="OS07G0417400 PROTEIN"/>
    <property type="match status" value="1"/>
</dbReference>
<evidence type="ECO:0000256" key="2">
    <source>
        <dbReference type="ARBA" id="ARBA00022723"/>
    </source>
</evidence>
<proteinExistence type="predicted"/>
<dbReference type="GeneID" id="104597113"/>
<protein>
    <submittedName>
        <fullName evidence="10">Transcriptional regulator TAC1</fullName>
    </submittedName>
</protein>
<dbReference type="SMART" id="SM00355">
    <property type="entry name" value="ZnF_C2H2"/>
    <property type="match status" value="1"/>
</dbReference>
<evidence type="ECO:0000313" key="9">
    <source>
        <dbReference type="Proteomes" id="UP000189703"/>
    </source>
</evidence>
<dbReference type="GO" id="GO:0008270">
    <property type="term" value="F:zinc ion binding"/>
    <property type="evidence" value="ECO:0007669"/>
    <property type="project" value="UniProtKB-KW"/>
</dbReference>
<dbReference type="PROSITE" id="PS00028">
    <property type="entry name" value="ZINC_FINGER_C2H2_1"/>
    <property type="match status" value="1"/>
</dbReference>
<keyword evidence="7" id="KW-0539">Nucleus</keyword>
<reference evidence="10" key="1">
    <citation type="submission" date="2025-08" db="UniProtKB">
        <authorList>
            <consortium name="RefSeq"/>
        </authorList>
    </citation>
    <scope>IDENTIFICATION</scope>
</reference>
<evidence type="ECO:0000256" key="3">
    <source>
        <dbReference type="ARBA" id="ARBA00022771"/>
    </source>
</evidence>
<evidence type="ECO:0000256" key="6">
    <source>
        <dbReference type="ARBA" id="ARBA00023163"/>
    </source>
</evidence>
<dbReference type="Pfam" id="PF13912">
    <property type="entry name" value="zf-C2H2_6"/>
    <property type="match status" value="1"/>
</dbReference>
<dbReference type="RefSeq" id="XP_010256823.1">
    <property type="nucleotide sequence ID" value="XM_010258521.2"/>
</dbReference>
<feature type="region of interest" description="Disordered" evidence="8">
    <location>
        <begin position="119"/>
        <end position="190"/>
    </location>
</feature>
<sequence>METDRPSPEISDQVAGSSDEQGPSPARSYECTFCKRGFSNAQALGGHMNIHRRDRAKLKQPSNIRSHLTLDIAKKIPSSHPQLSSGYDSSPILESREERSGSSLNWTWIVNREEDVAAARQQETHVGELRQLSLFEETPSDGEHRQSSSDGHEERMQSTDGYWAREEPDLELRLGPEPQDTSTTGTIEFF</sequence>
<dbReference type="AlphaFoldDB" id="A0A1U8A611"/>
<dbReference type="InterPro" id="IPR036236">
    <property type="entry name" value="Znf_C2H2_sf"/>
</dbReference>
<dbReference type="PANTHER" id="PTHR45801">
    <property type="entry name" value="OS07G0101800 PROTEIN"/>
    <property type="match status" value="1"/>
</dbReference>
<dbReference type="OrthoDB" id="780709at2759"/>
<evidence type="ECO:0000256" key="4">
    <source>
        <dbReference type="ARBA" id="ARBA00022833"/>
    </source>
</evidence>
<dbReference type="GO" id="GO:0005634">
    <property type="term" value="C:nucleus"/>
    <property type="evidence" value="ECO:0007669"/>
    <property type="project" value="UniProtKB-SubCell"/>
</dbReference>
<keyword evidence="6" id="KW-0804">Transcription</keyword>
<evidence type="ECO:0000313" key="10">
    <source>
        <dbReference type="RefSeq" id="XP_010256823.1"/>
    </source>
</evidence>
<feature type="compositionally biased region" description="Basic and acidic residues" evidence="8">
    <location>
        <begin position="141"/>
        <end position="174"/>
    </location>
</feature>
<accession>A0A1U8A611</accession>
<keyword evidence="5" id="KW-0805">Transcription regulation</keyword>
<dbReference type="InterPro" id="IPR052426">
    <property type="entry name" value="Plant_dev_regulator"/>
</dbReference>
<comment type="subcellular location">
    <subcellularLocation>
        <location evidence="1">Nucleus</location>
    </subcellularLocation>
</comment>